<dbReference type="NCBIfam" id="TIGR01511">
    <property type="entry name" value="ATPase-IB1_Cu"/>
    <property type="match status" value="1"/>
</dbReference>
<reference evidence="18" key="1">
    <citation type="submission" date="2017-09" db="EMBL/GenBank/DDBJ databases">
        <authorList>
            <person name="Varghese N."/>
            <person name="Submissions S."/>
        </authorList>
    </citation>
    <scope>NUCLEOTIDE SEQUENCE [LARGE SCALE GENOMIC DNA]</scope>
    <source>
        <strain evidence="18">CGMCC 1.12461</strain>
    </source>
</reference>
<dbReference type="GO" id="GO:0005524">
    <property type="term" value="F:ATP binding"/>
    <property type="evidence" value="ECO:0007669"/>
    <property type="project" value="UniProtKB-UniRule"/>
</dbReference>
<dbReference type="GO" id="GO:0043682">
    <property type="term" value="F:P-type divalent copper transporter activity"/>
    <property type="evidence" value="ECO:0007669"/>
    <property type="project" value="TreeGrafter"/>
</dbReference>
<evidence type="ECO:0000256" key="12">
    <source>
        <dbReference type="ARBA" id="ARBA00022989"/>
    </source>
</evidence>
<keyword evidence="13" id="KW-0406">Ion transport</keyword>
<feature type="transmembrane region" description="Helical" evidence="15">
    <location>
        <begin position="212"/>
        <end position="233"/>
    </location>
</feature>
<dbReference type="PRINTS" id="PR00119">
    <property type="entry name" value="CATATPASE"/>
</dbReference>
<proteinExistence type="inferred from homology"/>
<dbReference type="PROSITE" id="PS01047">
    <property type="entry name" value="HMA_1"/>
    <property type="match status" value="1"/>
</dbReference>
<protein>
    <submittedName>
        <fullName evidence="17">Cu2+-exporting ATPase</fullName>
    </submittedName>
</protein>
<keyword evidence="4 15" id="KW-1003">Cell membrane</keyword>
<dbReference type="NCBIfam" id="TIGR01525">
    <property type="entry name" value="ATPase-IB_hvy"/>
    <property type="match status" value="1"/>
</dbReference>
<keyword evidence="8 15" id="KW-0547">Nucleotide-binding</keyword>
<name>A0A285I4C4_9GAMM</name>
<keyword evidence="11" id="KW-1278">Translocase</keyword>
<dbReference type="InterPro" id="IPR006121">
    <property type="entry name" value="HMA_dom"/>
</dbReference>
<dbReference type="PANTHER" id="PTHR43520:SF5">
    <property type="entry name" value="CATION-TRANSPORTING P-TYPE ATPASE-RELATED"/>
    <property type="match status" value="1"/>
</dbReference>
<dbReference type="Gene3D" id="2.70.150.10">
    <property type="entry name" value="Calcium-transporting ATPase, cytoplasmic transduction domain A"/>
    <property type="match status" value="1"/>
</dbReference>
<dbReference type="PROSITE" id="PS00154">
    <property type="entry name" value="ATPASE_E1_E2"/>
    <property type="match status" value="1"/>
</dbReference>
<keyword evidence="3" id="KW-0813">Transport</keyword>
<dbReference type="Gene3D" id="3.40.50.1000">
    <property type="entry name" value="HAD superfamily/HAD-like"/>
    <property type="match status" value="1"/>
</dbReference>
<organism evidence="17 18">
    <name type="scientific">Arsukibacterium tuosuense</name>
    <dbReference type="NCBI Taxonomy" id="1323745"/>
    <lineage>
        <taxon>Bacteria</taxon>
        <taxon>Pseudomonadati</taxon>
        <taxon>Pseudomonadota</taxon>
        <taxon>Gammaproteobacteria</taxon>
        <taxon>Chromatiales</taxon>
        <taxon>Chromatiaceae</taxon>
        <taxon>Arsukibacterium</taxon>
    </lineage>
</organism>
<dbReference type="PRINTS" id="PR00943">
    <property type="entry name" value="CUATPASE"/>
</dbReference>
<evidence type="ECO:0000256" key="15">
    <source>
        <dbReference type="RuleBase" id="RU362081"/>
    </source>
</evidence>
<keyword evidence="10" id="KW-0460">Magnesium</keyword>
<dbReference type="InterPro" id="IPR017969">
    <property type="entry name" value="Heavy-metal-associated_CS"/>
</dbReference>
<evidence type="ECO:0000256" key="13">
    <source>
        <dbReference type="ARBA" id="ARBA00023065"/>
    </source>
</evidence>
<dbReference type="Proteomes" id="UP000219353">
    <property type="component" value="Unassembled WGS sequence"/>
</dbReference>
<dbReference type="InterPro" id="IPR023298">
    <property type="entry name" value="ATPase_P-typ_TM_dom_sf"/>
</dbReference>
<dbReference type="Gene3D" id="3.40.1110.10">
    <property type="entry name" value="Calcium-transporting ATPase, cytoplasmic domain N"/>
    <property type="match status" value="1"/>
</dbReference>
<comment type="subcellular location">
    <subcellularLocation>
        <location evidence="1">Cell membrane</location>
        <topology evidence="1">Multi-pass membrane protein</topology>
    </subcellularLocation>
</comment>
<dbReference type="InterPro" id="IPR001757">
    <property type="entry name" value="P_typ_ATPase"/>
</dbReference>
<keyword evidence="9 15" id="KW-0067">ATP-binding</keyword>
<feature type="transmembrane region" description="Helical" evidence="15">
    <location>
        <begin position="273"/>
        <end position="291"/>
    </location>
</feature>
<dbReference type="AlphaFoldDB" id="A0A285I4C4"/>
<dbReference type="InterPro" id="IPR023214">
    <property type="entry name" value="HAD_sf"/>
</dbReference>
<dbReference type="InterPro" id="IPR021993">
    <property type="entry name" value="ATPase-cat-bd"/>
</dbReference>
<feature type="transmembrane region" description="Helical" evidence="15">
    <location>
        <begin position="180"/>
        <end position="200"/>
    </location>
</feature>
<dbReference type="Pfam" id="PF00702">
    <property type="entry name" value="Hydrolase"/>
    <property type="match status" value="1"/>
</dbReference>
<dbReference type="GO" id="GO:0016887">
    <property type="term" value="F:ATP hydrolysis activity"/>
    <property type="evidence" value="ECO:0007669"/>
    <property type="project" value="InterPro"/>
</dbReference>
<feature type="transmembrane region" description="Helical" evidence="15">
    <location>
        <begin position="245"/>
        <end position="267"/>
    </location>
</feature>
<keyword evidence="7 15" id="KW-0479">Metal-binding</keyword>
<evidence type="ECO:0000259" key="16">
    <source>
        <dbReference type="PROSITE" id="PS50846"/>
    </source>
</evidence>
<evidence type="ECO:0000256" key="1">
    <source>
        <dbReference type="ARBA" id="ARBA00004651"/>
    </source>
</evidence>
<keyword evidence="6 15" id="KW-0812">Transmembrane</keyword>
<dbReference type="CDD" id="cd00371">
    <property type="entry name" value="HMA"/>
    <property type="match status" value="1"/>
</dbReference>
<dbReference type="InterPro" id="IPR023299">
    <property type="entry name" value="ATPase_P-typ_cyto_dom_N"/>
</dbReference>
<dbReference type="SUPFAM" id="SSF56784">
    <property type="entry name" value="HAD-like"/>
    <property type="match status" value="1"/>
</dbReference>
<accession>A0A285I4C4</accession>
<sequence length="802" mass="87051">MTTISCFHCLEPVLTGERFQLTINGAPALFCCAGCQAVAQTIIDSGLDDYYKFRTEAAAKAEVIPAELRASLQQYDSADVLADISQQQQNGSELELAISGMSCAACAWLIEKHLSKQSAINKISINSSTQRALLNWQPEQLALSEILLLINQLGYQASPFVADEQESQFKTELNRFLKRLAVSGIMTMQVMMLAFALYFGEYSGIDESHHGYLRWISMLLTLPVVLYAALPFVSSAWRSIKARQLNMDVPVSLAIYYTFFASAYATIMQTGEVYFESVCMFTFLLQLGKFFEYRARAQARDATSNLLKIMPVSATLLKDGQQQAVSARRLQAGDTILVKPGETIPADGMIVSGSSTVDESMLTGEYTAISRSHGDTVLAGSINHDGLLTVNVSSVLAHSRLGQIIQLQQQTLHSKPRLVEKTDQLARYFVERLLLIAAATFALWYFWLDADRAFWVTLSVLVATCPCALSLATPTAITCALSRLNRLGILVKNSQALETLPALSHIIFDKTGTLTEGRFSIVKVQRLQSSLAENLNDNELLNLIANLEQHSEHPIARAFKSYLTQHITLEHVSISVGQGISADWQGQQLRAGSAAFCQIDSAQCGTTANANVFITLDQHVLAAITLADNLRPGASQLVSQLQQQGYQVGMLSGDSSGLAGQLANELKLDFMQQGCSPADKVDAINDLVAAGHKVLMVGDGINDSPGFNAAHISVAVDSGTDLSKNQADVVLLQPEISLLATLLTAGRQAASVIRQNLLWAVGYNLLIIPLAVAGLVSPYIAVLGMSFSSLLVVSNSLRLLKK</sequence>
<keyword evidence="12 15" id="KW-1133">Transmembrane helix</keyword>
<evidence type="ECO:0000313" key="18">
    <source>
        <dbReference type="Proteomes" id="UP000219353"/>
    </source>
</evidence>
<dbReference type="GO" id="GO:0005886">
    <property type="term" value="C:plasma membrane"/>
    <property type="evidence" value="ECO:0007669"/>
    <property type="project" value="UniProtKB-SubCell"/>
</dbReference>
<dbReference type="GO" id="GO:0055070">
    <property type="term" value="P:copper ion homeostasis"/>
    <property type="evidence" value="ECO:0007669"/>
    <property type="project" value="TreeGrafter"/>
</dbReference>
<dbReference type="InterPro" id="IPR008250">
    <property type="entry name" value="ATPase_P-typ_transduc_dom_A_sf"/>
</dbReference>
<comment type="similarity">
    <text evidence="2 15">Belongs to the cation transport ATPase (P-type) (TC 3.A.3) family. Type IB subfamily.</text>
</comment>
<dbReference type="NCBIfam" id="TIGR01512">
    <property type="entry name" value="ATPase-IB2_Cd"/>
    <property type="match status" value="1"/>
</dbReference>
<keyword evidence="18" id="KW-1185">Reference proteome</keyword>
<evidence type="ECO:0000256" key="14">
    <source>
        <dbReference type="ARBA" id="ARBA00023136"/>
    </source>
</evidence>
<dbReference type="FunFam" id="3.30.70.100:FF:000001">
    <property type="entry name" value="ATPase copper transporting beta"/>
    <property type="match status" value="1"/>
</dbReference>
<dbReference type="CDD" id="cd02079">
    <property type="entry name" value="P-type_ATPase_HM"/>
    <property type="match status" value="1"/>
</dbReference>
<keyword evidence="5" id="KW-0597">Phosphoprotein</keyword>
<feature type="transmembrane region" description="Helical" evidence="15">
    <location>
        <begin position="425"/>
        <end position="447"/>
    </location>
</feature>
<dbReference type="EMBL" id="OBEB01000001">
    <property type="protein sequence ID" value="SNY42799.1"/>
    <property type="molecule type" value="Genomic_DNA"/>
</dbReference>
<evidence type="ECO:0000256" key="6">
    <source>
        <dbReference type="ARBA" id="ARBA00022692"/>
    </source>
</evidence>
<evidence type="ECO:0000256" key="9">
    <source>
        <dbReference type="ARBA" id="ARBA00022840"/>
    </source>
</evidence>
<evidence type="ECO:0000256" key="2">
    <source>
        <dbReference type="ARBA" id="ARBA00006024"/>
    </source>
</evidence>
<dbReference type="InterPro" id="IPR059000">
    <property type="entry name" value="ATPase_P-type_domA"/>
</dbReference>
<dbReference type="SUPFAM" id="SSF55008">
    <property type="entry name" value="HMA, heavy metal-associated domain"/>
    <property type="match status" value="1"/>
</dbReference>
<feature type="domain" description="HMA" evidence="16">
    <location>
        <begin position="92"/>
        <end position="158"/>
    </location>
</feature>
<dbReference type="Pfam" id="PF12156">
    <property type="entry name" value="ATPase-cat_bd"/>
    <property type="match status" value="1"/>
</dbReference>
<dbReference type="SUPFAM" id="SSF81653">
    <property type="entry name" value="Calcium ATPase, transduction domain A"/>
    <property type="match status" value="1"/>
</dbReference>
<evidence type="ECO:0000256" key="11">
    <source>
        <dbReference type="ARBA" id="ARBA00022967"/>
    </source>
</evidence>
<dbReference type="Gene3D" id="3.30.70.100">
    <property type="match status" value="1"/>
</dbReference>
<evidence type="ECO:0000256" key="3">
    <source>
        <dbReference type="ARBA" id="ARBA00022448"/>
    </source>
</evidence>
<evidence type="ECO:0000256" key="7">
    <source>
        <dbReference type="ARBA" id="ARBA00022723"/>
    </source>
</evidence>
<evidence type="ECO:0000256" key="5">
    <source>
        <dbReference type="ARBA" id="ARBA00022553"/>
    </source>
</evidence>
<dbReference type="InterPro" id="IPR036412">
    <property type="entry name" value="HAD-like_sf"/>
</dbReference>
<dbReference type="InterPro" id="IPR027256">
    <property type="entry name" value="P-typ_ATPase_IB"/>
</dbReference>
<dbReference type="PROSITE" id="PS50846">
    <property type="entry name" value="HMA_2"/>
    <property type="match status" value="1"/>
</dbReference>
<dbReference type="NCBIfam" id="TIGR01494">
    <property type="entry name" value="ATPase_P-type"/>
    <property type="match status" value="1"/>
</dbReference>
<dbReference type="OrthoDB" id="9814270at2"/>
<dbReference type="Pfam" id="PF00122">
    <property type="entry name" value="E1-E2_ATPase"/>
    <property type="match status" value="1"/>
</dbReference>
<evidence type="ECO:0000256" key="4">
    <source>
        <dbReference type="ARBA" id="ARBA00022475"/>
    </source>
</evidence>
<gene>
    <name evidence="17" type="ORF">SAMN06297280_0487</name>
</gene>
<feature type="transmembrane region" description="Helical" evidence="15">
    <location>
        <begin position="453"/>
        <end position="477"/>
    </location>
</feature>
<feature type="transmembrane region" description="Helical" evidence="15">
    <location>
        <begin position="757"/>
        <end position="776"/>
    </location>
</feature>
<dbReference type="SUPFAM" id="SSF81665">
    <property type="entry name" value="Calcium ATPase, transmembrane domain M"/>
    <property type="match status" value="1"/>
</dbReference>
<evidence type="ECO:0000313" key="17">
    <source>
        <dbReference type="EMBL" id="SNY42799.1"/>
    </source>
</evidence>
<dbReference type="FunFam" id="2.70.150.10:FF:000002">
    <property type="entry name" value="Copper-transporting ATPase 1, putative"/>
    <property type="match status" value="1"/>
</dbReference>
<evidence type="ECO:0000256" key="10">
    <source>
        <dbReference type="ARBA" id="ARBA00022842"/>
    </source>
</evidence>
<keyword evidence="14 15" id="KW-0472">Membrane</keyword>
<dbReference type="GO" id="GO:0005507">
    <property type="term" value="F:copper ion binding"/>
    <property type="evidence" value="ECO:0007669"/>
    <property type="project" value="TreeGrafter"/>
</dbReference>
<dbReference type="InterPro" id="IPR018303">
    <property type="entry name" value="ATPase_P-typ_P_site"/>
</dbReference>
<dbReference type="InterPro" id="IPR036163">
    <property type="entry name" value="HMA_dom_sf"/>
</dbReference>
<dbReference type="RefSeq" id="WP_097109754.1">
    <property type="nucleotide sequence ID" value="NZ_OBEB01000001.1"/>
</dbReference>
<dbReference type="PANTHER" id="PTHR43520">
    <property type="entry name" value="ATP7, ISOFORM B"/>
    <property type="match status" value="1"/>
</dbReference>
<evidence type="ECO:0000256" key="8">
    <source>
        <dbReference type="ARBA" id="ARBA00022741"/>
    </source>
</evidence>
<dbReference type="Pfam" id="PF00403">
    <property type="entry name" value="HMA"/>
    <property type="match status" value="1"/>
</dbReference>